<sequence length="479" mass="52282">MKFSVAIFALLPLLALAEDGLAPEDRPWPDISLWQRISSKPHMPHDPRTGTPCHVWYNNDGTWDCDTVLSYTTTDRRWFFGWYDPGLPLPDDALDILDTTSTPTQRPTPTQTPIPNGIFTPFPAQPGMVNNCKKFYAVRYDDTCASVASLFAVSVDDFIMWNDMAGRDCHQLTVKTFVCVFARDQAQPAIPTSTTSTSTTSATNSAGTGIQTPLPTQVDMVANCNKFHYIWKGNTCDQVTWYNDITQQQFAQWNPKVGLECTSLLPDHYACVGVDGESSIPSATPTPTPTPSSTAPSNGIETPQPTQPDMTYACVGVLDDAPPPAPDATVPSNGIETPQPIQPDMVGNCNKFHWIWKGNTCGQVTSYNAISHHDLATWNPQVGEQCTGLWAEAYACVGVMAGAATPDKTTPSNGIETPQPTQPGMVDSCKKFHWISKGNTCWQITSHNGISQQDFATWNPQIGEECTGMWADAYACVGV</sequence>
<evidence type="ECO:0000256" key="6">
    <source>
        <dbReference type="SAM" id="SignalP"/>
    </source>
</evidence>
<dbReference type="GO" id="GO:0008061">
    <property type="term" value="F:chitin binding"/>
    <property type="evidence" value="ECO:0007669"/>
    <property type="project" value="UniProtKB-KW"/>
</dbReference>
<evidence type="ECO:0000256" key="5">
    <source>
        <dbReference type="SAM" id="MobiDB-lite"/>
    </source>
</evidence>
<dbReference type="SUPFAM" id="SSF54106">
    <property type="entry name" value="LysM domain"/>
    <property type="match status" value="2"/>
</dbReference>
<dbReference type="Gene3D" id="3.10.350.10">
    <property type="entry name" value="LysM domain"/>
    <property type="match status" value="4"/>
</dbReference>
<dbReference type="KEGG" id="cmt:CCM_09178"/>
<dbReference type="PANTHER" id="PTHR34997:SF2">
    <property type="entry name" value="LYSM DOMAIN-CONTAINING PROTEIN-RELATED"/>
    <property type="match status" value="1"/>
</dbReference>
<evidence type="ECO:0000256" key="3">
    <source>
        <dbReference type="ARBA" id="ARBA00023026"/>
    </source>
</evidence>
<dbReference type="VEuPathDB" id="FungiDB:CCM_09178"/>
<dbReference type="InterPro" id="IPR018392">
    <property type="entry name" value="LysM"/>
</dbReference>
<feature type="signal peptide" evidence="6">
    <location>
        <begin position="1"/>
        <end position="17"/>
    </location>
</feature>
<evidence type="ECO:0000256" key="1">
    <source>
        <dbReference type="ARBA" id="ARBA00022669"/>
    </source>
</evidence>
<organism evidence="8 9">
    <name type="scientific">Cordyceps militaris (strain CM01)</name>
    <name type="common">Caterpillar fungus</name>
    <dbReference type="NCBI Taxonomy" id="983644"/>
    <lineage>
        <taxon>Eukaryota</taxon>
        <taxon>Fungi</taxon>
        <taxon>Dikarya</taxon>
        <taxon>Ascomycota</taxon>
        <taxon>Pezizomycotina</taxon>
        <taxon>Sordariomycetes</taxon>
        <taxon>Hypocreomycetidae</taxon>
        <taxon>Hypocreales</taxon>
        <taxon>Cordycipitaceae</taxon>
        <taxon>Cordyceps</taxon>
    </lineage>
</organism>
<reference evidence="8 9" key="1">
    <citation type="journal article" date="2011" name="Genome Biol.">
        <title>Genome sequence of the insect pathogenic fungus Cordyceps militaris, a valued traditional Chinese medicine.</title>
        <authorList>
            <person name="Zheng P."/>
            <person name="Xia Y."/>
            <person name="Xiao G."/>
            <person name="Xiong C."/>
            <person name="Hu X."/>
            <person name="Zhang S."/>
            <person name="Zheng H."/>
            <person name="Huang Y."/>
            <person name="Zhou Y."/>
            <person name="Wang S."/>
            <person name="Zhao G.P."/>
            <person name="Liu X."/>
            <person name="St Leger R.J."/>
            <person name="Wang C."/>
        </authorList>
    </citation>
    <scope>NUCLEOTIDE SEQUENCE [LARGE SCALE GENOMIC DNA]</scope>
    <source>
        <strain evidence="8 9">CM01</strain>
    </source>
</reference>
<keyword evidence="3" id="KW-0843">Virulence</keyword>
<dbReference type="AlphaFoldDB" id="G3JTN8"/>
<evidence type="ECO:0000256" key="4">
    <source>
        <dbReference type="ARBA" id="ARBA00044955"/>
    </source>
</evidence>
<dbReference type="InterPro" id="IPR052210">
    <property type="entry name" value="LysM1-like"/>
</dbReference>
<dbReference type="SMART" id="SM00257">
    <property type="entry name" value="LysM"/>
    <property type="match status" value="2"/>
</dbReference>
<keyword evidence="1" id="KW-0147">Chitin-binding</keyword>
<dbReference type="PANTHER" id="PTHR34997">
    <property type="entry name" value="AM15"/>
    <property type="match status" value="1"/>
</dbReference>
<dbReference type="Proteomes" id="UP000001610">
    <property type="component" value="Unassembled WGS sequence"/>
</dbReference>
<dbReference type="InterPro" id="IPR036779">
    <property type="entry name" value="LysM_dom_sf"/>
</dbReference>
<evidence type="ECO:0000313" key="9">
    <source>
        <dbReference type="Proteomes" id="UP000001610"/>
    </source>
</evidence>
<dbReference type="eggNOG" id="KOG2806">
    <property type="taxonomic scope" value="Eukaryota"/>
</dbReference>
<dbReference type="RefSeq" id="XP_006674375.1">
    <property type="nucleotide sequence ID" value="XM_006674312.1"/>
</dbReference>
<dbReference type="GeneID" id="18171181"/>
<feature type="domain" description="LysM" evidence="7">
    <location>
        <begin position="431"/>
        <end position="477"/>
    </location>
</feature>
<dbReference type="InParanoid" id="G3JTN8"/>
<gene>
    <name evidence="8" type="ORF">CCM_09178</name>
</gene>
<dbReference type="OMA" id="CTGMWAD"/>
<evidence type="ECO:0000256" key="2">
    <source>
        <dbReference type="ARBA" id="ARBA00022729"/>
    </source>
</evidence>
<proteinExistence type="inferred from homology"/>
<accession>G3JTN8</accession>
<dbReference type="Pfam" id="PF01476">
    <property type="entry name" value="LysM"/>
    <property type="match status" value="2"/>
</dbReference>
<evidence type="ECO:0000259" key="7">
    <source>
        <dbReference type="PROSITE" id="PS51782"/>
    </source>
</evidence>
<keyword evidence="9" id="KW-1185">Reference proteome</keyword>
<protein>
    <submittedName>
        <fullName evidence="8">LysM domain protein</fullName>
    </submittedName>
</protein>
<keyword evidence="2 6" id="KW-0732">Signal</keyword>
<dbReference type="HOGENOM" id="CLU_557747_0_0_1"/>
<dbReference type="PROSITE" id="PS51782">
    <property type="entry name" value="LYSM"/>
    <property type="match status" value="2"/>
</dbReference>
<feature type="compositionally biased region" description="Low complexity" evidence="5">
    <location>
        <begin position="192"/>
        <end position="209"/>
    </location>
</feature>
<feature type="chain" id="PRO_5003446669" evidence="6">
    <location>
        <begin position="18"/>
        <end position="479"/>
    </location>
</feature>
<dbReference type="EMBL" id="JH126406">
    <property type="protein sequence ID" value="EGX88042.1"/>
    <property type="molecule type" value="Genomic_DNA"/>
</dbReference>
<dbReference type="OrthoDB" id="4870789at2759"/>
<dbReference type="CDD" id="cd00118">
    <property type="entry name" value="LysM"/>
    <property type="match status" value="2"/>
</dbReference>
<feature type="region of interest" description="Disordered" evidence="5">
    <location>
        <begin position="190"/>
        <end position="210"/>
    </location>
</feature>
<dbReference type="STRING" id="983644.G3JTN8"/>
<feature type="region of interest" description="Disordered" evidence="5">
    <location>
        <begin position="280"/>
        <end position="306"/>
    </location>
</feature>
<feature type="domain" description="LysM" evidence="7">
    <location>
        <begin position="134"/>
        <end position="180"/>
    </location>
</feature>
<evidence type="ECO:0000313" key="8">
    <source>
        <dbReference type="EMBL" id="EGX88042.1"/>
    </source>
</evidence>
<name>G3JTN8_CORMM</name>
<comment type="similarity">
    <text evidence="4">Belongs to the secreted LysM effector family.</text>
</comment>